<keyword evidence="3" id="KW-0808">Transferase</keyword>
<protein>
    <submittedName>
        <fullName evidence="3">Glycosyl transferase</fullName>
    </submittedName>
</protein>
<dbReference type="Proteomes" id="UP001305815">
    <property type="component" value="Chromosome"/>
</dbReference>
<evidence type="ECO:0000313" key="4">
    <source>
        <dbReference type="Proteomes" id="UP001305815"/>
    </source>
</evidence>
<reference evidence="4" key="1">
    <citation type="journal article" date="2023" name="Int. J. Syst. Evol. Microbiol.">
        <title>Claveliimonas bilis gen. nov., sp. nov., deoxycholic acid-producing bacteria isolated from human faeces, and reclassification of Sellimonas monacensis Zenner et al. 2021 as Claveliimonas monacensis comb. nov.</title>
        <authorList>
            <person name="Hisatomi A."/>
            <person name="Kastawa N.W.E.P.G."/>
            <person name="Song I."/>
            <person name="Ohkuma M."/>
            <person name="Fukiya S."/>
            <person name="Sakamoto M."/>
        </authorList>
    </citation>
    <scope>NUCLEOTIDE SEQUENCE [LARGE SCALE GENOMIC DNA]</scope>
    <source>
        <strain evidence="4">12BBH14</strain>
    </source>
</reference>
<dbReference type="RefSeq" id="WP_256195063.1">
    <property type="nucleotide sequence ID" value="NZ_AP027742.1"/>
</dbReference>
<keyword evidence="4" id="KW-1185">Reference proteome</keyword>
<accession>A0ABN6YY78</accession>
<comment type="similarity">
    <text evidence="1">Belongs to the glycosyltransferase 2 family.</text>
</comment>
<name>A0ABN6YY78_9FIRM</name>
<evidence type="ECO:0000313" key="3">
    <source>
        <dbReference type="EMBL" id="BDZ77808.1"/>
    </source>
</evidence>
<dbReference type="GO" id="GO:0016740">
    <property type="term" value="F:transferase activity"/>
    <property type="evidence" value="ECO:0007669"/>
    <property type="project" value="UniProtKB-KW"/>
</dbReference>
<dbReference type="CDD" id="cd00761">
    <property type="entry name" value="Glyco_tranf_GTA_type"/>
    <property type="match status" value="1"/>
</dbReference>
<proteinExistence type="inferred from homology"/>
<sequence length="292" mass="34120">MEKKLITVIIPTYNRKKKLLECISSILEQTYEHIEVLVVDDASTDGTEELFQRKTDPRLRYIRYETNRGACYARNCGAALAKGELLAFQDSDDLWHPKKLEKQYAWLLSNKADLCFCGMNRISEKGSRFYFPVHPFRAGHELEAFLAENRAGTQTMLMYRHVWERLQFDETIKRYQDWDFGIRAAKQFALCYLPEALVESKVGEDSISARVTSYPHLRRLYDKHALLYRQYPASDAVMNRRLGKRVHAADPALAAEHFRKSFALSHSFYDLGYWTADRIRSAMKERGRKREG</sequence>
<organism evidence="3 4">
    <name type="scientific">Claveliimonas bilis</name>
    <dbReference type="NCBI Taxonomy" id="3028070"/>
    <lineage>
        <taxon>Bacteria</taxon>
        <taxon>Bacillati</taxon>
        <taxon>Bacillota</taxon>
        <taxon>Clostridia</taxon>
        <taxon>Lachnospirales</taxon>
        <taxon>Lachnospiraceae</taxon>
        <taxon>Claveliimonas</taxon>
    </lineage>
</organism>
<dbReference type="Pfam" id="PF00535">
    <property type="entry name" value="Glycos_transf_2"/>
    <property type="match status" value="1"/>
</dbReference>
<dbReference type="PANTHER" id="PTHR43685:SF11">
    <property type="entry name" value="GLYCOSYLTRANSFERASE TAGX-RELATED"/>
    <property type="match status" value="1"/>
</dbReference>
<evidence type="ECO:0000256" key="1">
    <source>
        <dbReference type="ARBA" id="ARBA00006739"/>
    </source>
</evidence>
<dbReference type="InterPro" id="IPR001173">
    <property type="entry name" value="Glyco_trans_2-like"/>
</dbReference>
<evidence type="ECO:0000259" key="2">
    <source>
        <dbReference type="Pfam" id="PF00535"/>
    </source>
</evidence>
<feature type="domain" description="Glycosyltransferase 2-like" evidence="2">
    <location>
        <begin position="7"/>
        <end position="133"/>
    </location>
</feature>
<dbReference type="EMBL" id="AP027742">
    <property type="protein sequence ID" value="BDZ77808.1"/>
    <property type="molecule type" value="Genomic_DNA"/>
</dbReference>
<gene>
    <name evidence="3" type="ORF">Lac1_19910</name>
</gene>
<dbReference type="InterPro" id="IPR050834">
    <property type="entry name" value="Glycosyltransf_2"/>
</dbReference>
<dbReference type="PANTHER" id="PTHR43685">
    <property type="entry name" value="GLYCOSYLTRANSFERASE"/>
    <property type="match status" value="1"/>
</dbReference>